<proteinExistence type="predicted"/>
<name>A0A8H5FJB7_9AGAR</name>
<reference evidence="1 2" key="1">
    <citation type="journal article" date="2020" name="ISME J.">
        <title>Uncovering the hidden diversity of litter-decomposition mechanisms in mushroom-forming fungi.</title>
        <authorList>
            <person name="Floudas D."/>
            <person name="Bentzer J."/>
            <person name="Ahren D."/>
            <person name="Johansson T."/>
            <person name="Persson P."/>
            <person name="Tunlid A."/>
        </authorList>
    </citation>
    <scope>NUCLEOTIDE SEQUENCE [LARGE SCALE GENOMIC DNA]</scope>
    <source>
        <strain evidence="1 2">CBS 175.51</strain>
    </source>
</reference>
<gene>
    <name evidence="1" type="ORF">D9611_009917</name>
</gene>
<keyword evidence="2" id="KW-1185">Reference proteome</keyword>
<comment type="caution">
    <text evidence="1">The sequence shown here is derived from an EMBL/GenBank/DDBJ whole genome shotgun (WGS) entry which is preliminary data.</text>
</comment>
<evidence type="ECO:0000313" key="1">
    <source>
        <dbReference type="EMBL" id="KAF5339310.1"/>
    </source>
</evidence>
<sequence length="548" mass="61156">MPATAIETQISLDREIAQLEQILASLKRRRNALSPVSQLPPEILARIFFLTLPLPGPELAERILRPEDEPRLAQTKGWLCSVSSHWRETAFAAPELWENIHIRDCTKGQYIDFVLGMIGDEQVIYVDAYGIYRNGSTLRRILETGNTRVLKRVSLSAEEWTMHGILREVKARSEGTEELELISSRDHGRLPNLPIVATVFPQLRKLCLVRWRIPSDLHQLSTVTHFALKGLAGTTAGDLRKLLAFFKTAGHIASLELQFQKTAAVFPENILGSAEAVELHHLKRLKVHADNTLILLALLKAIRLPSELEVVDILTIDNSNELSHQLTSALSLTCSDILAPERLVVLEAAPEGAERPLSEYVAFQGWRNGNSVPLLQAIMAVPKDNSNPPNPNGQTCQLYSLPFTNAANPWLLSRLQELTIRFHASLAFWKLIADIPTLHRLQLDVCHLDDCFFRILRGDEDTGSPSIPRIPFPALQSLEIAIATPDHLDIDYARALGHALKRRADGVGEGKLASIREIGFRLCTSQIDKETDDLLSSVALDITWVVKE</sequence>
<protein>
    <recommendedName>
        <fullName evidence="3">F-box domain-containing protein</fullName>
    </recommendedName>
</protein>
<dbReference type="Proteomes" id="UP000541558">
    <property type="component" value="Unassembled WGS sequence"/>
</dbReference>
<dbReference type="OrthoDB" id="3269400at2759"/>
<evidence type="ECO:0008006" key="3">
    <source>
        <dbReference type="Google" id="ProtNLM"/>
    </source>
</evidence>
<organism evidence="1 2">
    <name type="scientific">Ephemerocybe angulata</name>
    <dbReference type="NCBI Taxonomy" id="980116"/>
    <lineage>
        <taxon>Eukaryota</taxon>
        <taxon>Fungi</taxon>
        <taxon>Dikarya</taxon>
        <taxon>Basidiomycota</taxon>
        <taxon>Agaricomycotina</taxon>
        <taxon>Agaricomycetes</taxon>
        <taxon>Agaricomycetidae</taxon>
        <taxon>Agaricales</taxon>
        <taxon>Agaricineae</taxon>
        <taxon>Psathyrellaceae</taxon>
        <taxon>Ephemerocybe</taxon>
    </lineage>
</organism>
<dbReference type="AlphaFoldDB" id="A0A8H5FJB7"/>
<accession>A0A8H5FJB7</accession>
<dbReference type="EMBL" id="JAACJK010000008">
    <property type="protein sequence ID" value="KAF5339310.1"/>
    <property type="molecule type" value="Genomic_DNA"/>
</dbReference>
<evidence type="ECO:0000313" key="2">
    <source>
        <dbReference type="Proteomes" id="UP000541558"/>
    </source>
</evidence>